<sequence length="342" mass="37884">MAAVLQPPMSPMSAHSISSVHEGRSKIDMSHLSGATIAHLIMEPKIHLVTASPQSSKRSSLSKMSSNRCSVASTTKSQLRQSNHLLIEMLQNIQAELSAHRSILLDVQHRVSHLEHESVASVNSDPPPLSALHALEGRAPKRDSTLIPPEGQAWWQACQTFAKNADPPLSAREFLRTPKRFSGFDWQYGQPSGKPQTPPATPPEVEDLPPLTPTSASGEHSNLDSPRLGDGIEVDEEDFISSTPRHSQEIEDRAGIKERTVEINKKNLPAPPILLPPPEGKPVARDSEEIITAVRPIANPYRFYKGKQSLVTYRALMKNKKTEKEHFVLIHFHKAKDLKELE</sequence>
<protein>
    <submittedName>
        <fullName evidence="2">Uncharacterized protein</fullName>
    </submittedName>
</protein>
<feature type="region of interest" description="Disordered" evidence="1">
    <location>
        <begin position="1"/>
        <end position="22"/>
    </location>
</feature>
<accession>A0A1Y1YHN6</accession>
<name>A0A1Y1YHN6_9PLEO</name>
<feature type="compositionally biased region" description="Low complexity" evidence="1">
    <location>
        <begin position="52"/>
        <end position="70"/>
    </location>
</feature>
<evidence type="ECO:0000256" key="1">
    <source>
        <dbReference type="SAM" id="MobiDB-lite"/>
    </source>
</evidence>
<feature type="region of interest" description="Disordered" evidence="1">
    <location>
        <begin position="185"/>
        <end position="230"/>
    </location>
</feature>
<feature type="region of interest" description="Disordered" evidence="1">
    <location>
        <begin position="51"/>
        <end position="75"/>
    </location>
</feature>
<gene>
    <name evidence="2" type="ORF">BCR34DRAFT_668966</name>
</gene>
<evidence type="ECO:0000313" key="2">
    <source>
        <dbReference type="EMBL" id="ORX97393.1"/>
    </source>
</evidence>
<proteinExistence type="predicted"/>
<comment type="caution">
    <text evidence="2">The sequence shown here is derived from an EMBL/GenBank/DDBJ whole genome shotgun (WGS) entry which is preliminary data.</text>
</comment>
<feature type="compositionally biased region" description="Polar residues" evidence="1">
    <location>
        <begin position="213"/>
        <end position="224"/>
    </location>
</feature>
<dbReference type="EMBL" id="MCFA01000235">
    <property type="protein sequence ID" value="ORX97393.1"/>
    <property type="molecule type" value="Genomic_DNA"/>
</dbReference>
<evidence type="ECO:0000313" key="3">
    <source>
        <dbReference type="Proteomes" id="UP000193144"/>
    </source>
</evidence>
<organism evidence="2 3">
    <name type="scientific">Clohesyomyces aquaticus</name>
    <dbReference type="NCBI Taxonomy" id="1231657"/>
    <lineage>
        <taxon>Eukaryota</taxon>
        <taxon>Fungi</taxon>
        <taxon>Dikarya</taxon>
        <taxon>Ascomycota</taxon>
        <taxon>Pezizomycotina</taxon>
        <taxon>Dothideomycetes</taxon>
        <taxon>Pleosporomycetidae</taxon>
        <taxon>Pleosporales</taxon>
        <taxon>Lindgomycetaceae</taxon>
        <taxon>Clohesyomyces</taxon>
    </lineage>
</organism>
<dbReference type="AlphaFoldDB" id="A0A1Y1YHN6"/>
<dbReference type="Proteomes" id="UP000193144">
    <property type="component" value="Unassembled WGS sequence"/>
</dbReference>
<reference evidence="2 3" key="1">
    <citation type="submission" date="2016-07" db="EMBL/GenBank/DDBJ databases">
        <title>Pervasive Adenine N6-methylation of Active Genes in Fungi.</title>
        <authorList>
            <consortium name="DOE Joint Genome Institute"/>
            <person name="Mondo S.J."/>
            <person name="Dannebaum R.O."/>
            <person name="Kuo R.C."/>
            <person name="Labutti K."/>
            <person name="Haridas S."/>
            <person name="Kuo A."/>
            <person name="Salamov A."/>
            <person name="Ahrendt S.R."/>
            <person name="Lipzen A."/>
            <person name="Sullivan W."/>
            <person name="Andreopoulos W.B."/>
            <person name="Clum A."/>
            <person name="Lindquist E."/>
            <person name="Daum C."/>
            <person name="Ramamoorthy G.K."/>
            <person name="Gryganskyi A."/>
            <person name="Culley D."/>
            <person name="Magnuson J.K."/>
            <person name="James T.Y."/>
            <person name="O'Malley M.A."/>
            <person name="Stajich J.E."/>
            <person name="Spatafora J.W."/>
            <person name="Visel A."/>
            <person name="Grigoriev I.V."/>
        </authorList>
    </citation>
    <scope>NUCLEOTIDE SEQUENCE [LARGE SCALE GENOMIC DNA]</scope>
    <source>
        <strain evidence="2 3">CBS 115471</strain>
    </source>
</reference>
<keyword evidence="3" id="KW-1185">Reference proteome</keyword>
<dbReference type="OrthoDB" id="3778454at2759"/>